<evidence type="ECO:0000313" key="20">
    <source>
        <dbReference type="Proteomes" id="UP000028984"/>
    </source>
</evidence>
<evidence type="ECO:0000256" key="11">
    <source>
        <dbReference type="ARBA" id="ARBA00022989"/>
    </source>
</evidence>
<dbReference type="InterPro" id="IPR036890">
    <property type="entry name" value="HATPase_C_sf"/>
</dbReference>
<dbReference type="Gene3D" id="1.10.287.130">
    <property type="match status" value="1"/>
</dbReference>
<dbReference type="InterPro" id="IPR003660">
    <property type="entry name" value="HAMP_dom"/>
</dbReference>
<evidence type="ECO:0000256" key="9">
    <source>
        <dbReference type="ARBA" id="ARBA00022777"/>
    </source>
</evidence>
<dbReference type="AlphaFoldDB" id="A0A087CR87"/>
<gene>
    <name evidence="19" type="ORF">BREU_0966</name>
</gene>
<feature type="domain" description="HAMP" evidence="18">
    <location>
        <begin position="250"/>
        <end position="302"/>
    </location>
</feature>
<keyword evidence="9" id="KW-0418">Kinase</keyword>
<dbReference type="PANTHER" id="PTHR45436">
    <property type="entry name" value="SENSOR HISTIDINE KINASE YKOH"/>
    <property type="match status" value="1"/>
</dbReference>
<dbReference type="InterPro" id="IPR003661">
    <property type="entry name" value="HisK_dim/P_dom"/>
</dbReference>
<feature type="region of interest" description="Disordered" evidence="15">
    <location>
        <begin position="596"/>
        <end position="621"/>
    </location>
</feature>
<keyword evidence="10" id="KW-0067">ATP-binding</keyword>
<dbReference type="InterPro" id="IPR047669">
    <property type="entry name" value="MtrAB_MtrB"/>
</dbReference>
<dbReference type="SUPFAM" id="SSF55874">
    <property type="entry name" value="ATPase domain of HSP90 chaperone/DNA topoisomerase II/histidine kinase"/>
    <property type="match status" value="1"/>
</dbReference>
<dbReference type="InterPro" id="IPR050428">
    <property type="entry name" value="TCS_sensor_his_kinase"/>
</dbReference>
<evidence type="ECO:0000256" key="1">
    <source>
        <dbReference type="ARBA" id="ARBA00000085"/>
    </source>
</evidence>
<keyword evidence="20" id="KW-1185">Reference proteome</keyword>
<dbReference type="PANTHER" id="PTHR45436:SF5">
    <property type="entry name" value="SENSOR HISTIDINE KINASE TRCS"/>
    <property type="match status" value="1"/>
</dbReference>
<evidence type="ECO:0000256" key="4">
    <source>
        <dbReference type="ARBA" id="ARBA00022475"/>
    </source>
</evidence>
<keyword evidence="4" id="KW-1003">Cell membrane</keyword>
<feature type="transmembrane region" description="Helical" evidence="16">
    <location>
        <begin position="50"/>
        <end position="72"/>
    </location>
</feature>
<evidence type="ECO:0000256" key="3">
    <source>
        <dbReference type="ARBA" id="ARBA00012438"/>
    </source>
</evidence>
<dbReference type="InterPro" id="IPR005467">
    <property type="entry name" value="His_kinase_dom"/>
</dbReference>
<dbReference type="PROSITE" id="PS50109">
    <property type="entry name" value="HIS_KIN"/>
    <property type="match status" value="1"/>
</dbReference>
<dbReference type="GO" id="GO:0000155">
    <property type="term" value="F:phosphorelay sensor kinase activity"/>
    <property type="evidence" value="ECO:0007669"/>
    <property type="project" value="InterPro"/>
</dbReference>
<evidence type="ECO:0000256" key="6">
    <source>
        <dbReference type="ARBA" id="ARBA00022679"/>
    </source>
</evidence>
<keyword evidence="8" id="KW-0547">Nucleotide-binding</keyword>
<protein>
    <recommendedName>
        <fullName evidence="14">Sensor histidine kinase MtrB</fullName>
        <ecNumber evidence="3">2.7.13.3</ecNumber>
    </recommendedName>
</protein>
<dbReference type="SMART" id="SM00387">
    <property type="entry name" value="HATPase_c"/>
    <property type="match status" value="1"/>
</dbReference>
<feature type="compositionally biased region" description="Basic and acidic residues" evidence="15">
    <location>
        <begin position="13"/>
        <end position="24"/>
    </location>
</feature>
<evidence type="ECO:0000259" key="18">
    <source>
        <dbReference type="PROSITE" id="PS50885"/>
    </source>
</evidence>
<dbReference type="PROSITE" id="PS50885">
    <property type="entry name" value="HAMP"/>
    <property type="match status" value="1"/>
</dbReference>
<dbReference type="SUPFAM" id="SSF47384">
    <property type="entry name" value="Homodimeric domain of signal transducing histidine kinase"/>
    <property type="match status" value="1"/>
</dbReference>
<evidence type="ECO:0000256" key="15">
    <source>
        <dbReference type="SAM" id="MobiDB-lite"/>
    </source>
</evidence>
<feature type="domain" description="Histidine kinase" evidence="17">
    <location>
        <begin position="317"/>
        <end position="534"/>
    </location>
</feature>
<keyword evidence="7 16" id="KW-0812">Transmembrane</keyword>
<dbReference type="GO" id="GO:0005886">
    <property type="term" value="C:plasma membrane"/>
    <property type="evidence" value="ECO:0007669"/>
    <property type="project" value="UniProtKB-SubCell"/>
</dbReference>
<evidence type="ECO:0000256" key="16">
    <source>
        <dbReference type="SAM" id="Phobius"/>
    </source>
</evidence>
<keyword evidence="5" id="KW-0597">Phosphoprotein</keyword>
<evidence type="ECO:0000256" key="13">
    <source>
        <dbReference type="ARBA" id="ARBA00023136"/>
    </source>
</evidence>
<keyword evidence="12" id="KW-0902">Two-component regulatory system</keyword>
<evidence type="ECO:0000256" key="14">
    <source>
        <dbReference type="ARBA" id="ARBA00035305"/>
    </source>
</evidence>
<evidence type="ECO:0000256" key="7">
    <source>
        <dbReference type="ARBA" id="ARBA00022692"/>
    </source>
</evidence>
<feature type="transmembrane region" description="Helical" evidence="16">
    <location>
        <begin position="228"/>
        <end position="249"/>
    </location>
</feature>
<proteinExistence type="predicted"/>
<feature type="region of interest" description="Disordered" evidence="15">
    <location>
        <begin position="1"/>
        <end position="24"/>
    </location>
</feature>
<keyword evidence="13 16" id="KW-0472">Membrane</keyword>
<dbReference type="CDD" id="cd06225">
    <property type="entry name" value="HAMP"/>
    <property type="match status" value="1"/>
</dbReference>
<dbReference type="InterPro" id="IPR036097">
    <property type="entry name" value="HisK_dim/P_sf"/>
</dbReference>
<dbReference type="Pfam" id="PF00672">
    <property type="entry name" value="HAMP"/>
    <property type="match status" value="1"/>
</dbReference>
<comment type="subcellular location">
    <subcellularLocation>
        <location evidence="2">Cell membrane</location>
        <topology evidence="2">Multi-pass membrane protein</topology>
    </subcellularLocation>
</comment>
<dbReference type="SMART" id="SM00388">
    <property type="entry name" value="HisKA"/>
    <property type="match status" value="1"/>
</dbReference>
<dbReference type="InterPro" id="IPR004358">
    <property type="entry name" value="Sig_transdc_His_kin-like_C"/>
</dbReference>
<dbReference type="EC" id="2.7.13.3" evidence="3"/>
<dbReference type="Gene3D" id="6.10.340.10">
    <property type="match status" value="1"/>
</dbReference>
<dbReference type="STRING" id="1437610.BREU_0966"/>
<evidence type="ECO:0000256" key="8">
    <source>
        <dbReference type="ARBA" id="ARBA00022741"/>
    </source>
</evidence>
<dbReference type="Pfam" id="PF00512">
    <property type="entry name" value="HisKA"/>
    <property type="match status" value="1"/>
</dbReference>
<evidence type="ECO:0000256" key="12">
    <source>
        <dbReference type="ARBA" id="ARBA00023012"/>
    </source>
</evidence>
<dbReference type="SUPFAM" id="SSF158472">
    <property type="entry name" value="HAMP domain-like"/>
    <property type="match status" value="1"/>
</dbReference>
<organism evidence="19 20">
    <name type="scientific">Bifidobacterium reuteri DSM 23975</name>
    <dbReference type="NCBI Taxonomy" id="1437610"/>
    <lineage>
        <taxon>Bacteria</taxon>
        <taxon>Bacillati</taxon>
        <taxon>Actinomycetota</taxon>
        <taxon>Actinomycetes</taxon>
        <taxon>Bifidobacteriales</taxon>
        <taxon>Bifidobacteriaceae</taxon>
        <taxon>Bifidobacterium</taxon>
    </lineage>
</organism>
<evidence type="ECO:0000313" key="19">
    <source>
        <dbReference type="EMBL" id="KFI85787.1"/>
    </source>
</evidence>
<dbReference type="InterPro" id="IPR003594">
    <property type="entry name" value="HATPase_dom"/>
</dbReference>
<dbReference type="Pfam" id="PF02518">
    <property type="entry name" value="HATPase_c"/>
    <property type="match status" value="1"/>
</dbReference>
<evidence type="ECO:0000259" key="17">
    <source>
        <dbReference type="PROSITE" id="PS50109"/>
    </source>
</evidence>
<evidence type="ECO:0000256" key="5">
    <source>
        <dbReference type="ARBA" id="ARBA00022553"/>
    </source>
</evidence>
<dbReference type="CDD" id="cd00082">
    <property type="entry name" value="HisKA"/>
    <property type="match status" value="1"/>
</dbReference>
<evidence type="ECO:0000256" key="10">
    <source>
        <dbReference type="ARBA" id="ARBA00022840"/>
    </source>
</evidence>
<comment type="catalytic activity">
    <reaction evidence="1">
        <text>ATP + protein L-histidine = ADP + protein N-phospho-L-histidine.</text>
        <dbReference type="EC" id="2.7.13.3"/>
    </reaction>
</comment>
<keyword evidence="11 16" id="KW-1133">Transmembrane helix</keyword>
<dbReference type="Proteomes" id="UP000028984">
    <property type="component" value="Unassembled WGS sequence"/>
</dbReference>
<accession>A0A087CR87</accession>
<reference evidence="19 20" key="1">
    <citation type="submission" date="2014-03" db="EMBL/GenBank/DDBJ databases">
        <title>Genomics of Bifidobacteria.</title>
        <authorList>
            <person name="Ventura M."/>
            <person name="Milani C."/>
            <person name="Lugli G.A."/>
        </authorList>
    </citation>
    <scope>NUCLEOTIDE SEQUENCE [LARGE SCALE GENOMIC DNA]</scope>
    <source>
        <strain evidence="19 20">DSM 23975</strain>
    </source>
</reference>
<dbReference type="PRINTS" id="PR00344">
    <property type="entry name" value="BCTRLSENSOR"/>
</dbReference>
<dbReference type="EMBL" id="JGZK01000006">
    <property type="protein sequence ID" value="KFI85787.1"/>
    <property type="molecule type" value="Genomic_DNA"/>
</dbReference>
<keyword evidence="6 19" id="KW-0808">Transferase</keyword>
<dbReference type="Gene3D" id="3.30.565.10">
    <property type="entry name" value="Histidine kinase-like ATPase, C-terminal domain"/>
    <property type="match status" value="1"/>
</dbReference>
<dbReference type="SMART" id="SM00304">
    <property type="entry name" value="HAMP"/>
    <property type="match status" value="1"/>
</dbReference>
<dbReference type="FunFam" id="3.30.565.10:FF:000013">
    <property type="entry name" value="Two-component sensor histidine kinase"/>
    <property type="match status" value="1"/>
</dbReference>
<dbReference type="GO" id="GO:0005524">
    <property type="term" value="F:ATP binding"/>
    <property type="evidence" value="ECO:0007669"/>
    <property type="project" value="UniProtKB-KW"/>
</dbReference>
<comment type="caution">
    <text evidence="19">The sequence shown here is derived from an EMBL/GenBank/DDBJ whole genome shotgun (WGS) entry which is preliminary data.</text>
</comment>
<dbReference type="FunFam" id="1.10.287.130:FF:000010">
    <property type="entry name" value="Two-component sensor histidine kinase"/>
    <property type="match status" value="1"/>
</dbReference>
<sequence>MSDSKTPKMSGDTGRREHRAEPVSRHRFSVRRLLRHGRSEVRRSLQARTVALTVILTLSVAVVFSVVSMVSVRASLLTQTTSQSQADFSNMVEQAQNNLDASDATTTVQIQQLVNDLASNLQSDGSSNLVGVYLWSRESTARSIIPVSTEPTYEDVITADMRSAVASDLDGNVFYQPVGLSIASDVMTGNTPGAVLGTVLDYGLAGDLEFFAVYSYTLQQQSLTQIQLSLLTVCAMLSIAVGVVMWLVIRGIVHPVERVADAAATLASGDLDTRVKVDRKDELGVLQRSFNSMADSLNQKIDELEEASASQKRFVSDVSHELRTPVTTMRMASDLLEMKRDGFDPASRRTIELLSGQINRFQDMLADLLEISRYDAGYAALDAVDADVRDPVNDAVDQVSGIAAAKHVEIRTMLPNVPVWAKVDVRRVTRIIRNLLANAVDFAENGPIAVRIAANRKAVVISVRDFGAGMDADTVSHVFDRFWRGDPSRSRITGGTGLGLSIAMTDAMLHHGSITVRSAIGQGTWFLVALPCDPRGAHLSEGDLPIAFRGADADDFAVTGGFGVAASPVAERGEIAAGHPPSDTVQARVQAWVQARAQVQAQASADDAHSENQPDDNGGPQ</sequence>
<evidence type="ECO:0000256" key="2">
    <source>
        <dbReference type="ARBA" id="ARBA00004651"/>
    </source>
</evidence>
<name>A0A087CR87_9BIFI</name>
<dbReference type="NCBIfam" id="NF040691">
    <property type="entry name" value="MtrAB_MtrB"/>
    <property type="match status" value="1"/>
</dbReference>
<dbReference type="eggNOG" id="COG5002">
    <property type="taxonomic scope" value="Bacteria"/>
</dbReference>